<dbReference type="AlphaFoldDB" id="A0A6C0KUK7"/>
<evidence type="ECO:0000313" key="1">
    <source>
        <dbReference type="EMBL" id="QHU20400.1"/>
    </source>
</evidence>
<accession>A0A6C0KUK7</accession>
<sequence length="597" mass="70485">MNSISTQYRKQVTWNGYGADVMKSGLQKYIRRSMHQKALYCARELDLFKEAPNAKEGEGIRTNFLHRLMIIFMEDVENMSLFEVIYTKMYHLFKEREKEDRSKEKEEQWIDEVVTLLVHSNKARMCSHIRAVFHSKYKEIRPHYPSLAPLWKDEQKGNLEFHCTQFKKYFKEGDIRAVYHAFQIDLSEEKLKEKLFRSQKPVWFIFQQMMNPLEVYKSERILKFIEWYKDHIGGMNEGFMCWLVPLLYELGVIVEQPVEDIQGIPVTKNKDGEKLEIDEYVLDKHTSRGRGKGLVEFALYGSYVEPAAPFVNPLWKKFYEDGKRFEDGVPILGENSTREVPKKRVLRIAEMNATQATHESHAFEFIVRTQLTTMASKMDVYFARDSNKLVVVKGPYATRDSIDIMISNMEWKKMHGLPYTYFEVKELIPDLWPEGVPLGARNVIDRTRPAFFLVFDSYLTEDDLVIRTHQSKLWPPTDVINWDAVPFHFTHKDRPLTDQEYADYVHAILFRYLLGVSDLADRNFLMVNGRVISIDEEEMGKEIPIYATLKKNRAAFVYDWLKDHYEQLQVSSWKYDAQINKLRQIQNKQECLGLFQP</sequence>
<dbReference type="EMBL" id="MN740968">
    <property type="protein sequence ID" value="QHU20400.1"/>
    <property type="molecule type" value="Genomic_DNA"/>
</dbReference>
<protein>
    <submittedName>
        <fullName evidence="1">Uncharacterized protein</fullName>
    </submittedName>
</protein>
<dbReference type="Gene3D" id="1.20.272.10">
    <property type="match status" value="1"/>
</dbReference>
<organism evidence="1">
    <name type="scientific">viral metagenome</name>
    <dbReference type="NCBI Taxonomy" id="1070528"/>
    <lineage>
        <taxon>unclassified sequences</taxon>
        <taxon>metagenomes</taxon>
        <taxon>organismal metagenomes</taxon>
    </lineage>
</organism>
<reference evidence="1" key="1">
    <citation type="journal article" date="2020" name="Nature">
        <title>Giant virus diversity and host interactions through global metagenomics.</title>
        <authorList>
            <person name="Schulz F."/>
            <person name="Roux S."/>
            <person name="Paez-Espino D."/>
            <person name="Jungbluth S."/>
            <person name="Walsh D.A."/>
            <person name="Denef V.J."/>
            <person name="McMahon K.D."/>
            <person name="Konstantinidis K.T."/>
            <person name="Eloe-Fadrosh E.A."/>
            <person name="Kyrpides N.C."/>
            <person name="Woyke T."/>
        </authorList>
    </citation>
    <scope>NUCLEOTIDE SEQUENCE</scope>
    <source>
        <strain evidence="1">GVMAG-S-3300013093-109</strain>
    </source>
</reference>
<name>A0A6C0KUK7_9ZZZZ</name>
<proteinExistence type="predicted"/>